<proteinExistence type="predicted"/>
<organism evidence="1 2">
    <name type="scientific">Dallia pectoralis</name>
    <name type="common">Alaska blackfish</name>
    <dbReference type="NCBI Taxonomy" id="75939"/>
    <lineage>
        <taxon>Eukaryota</taxon>
        <taxon>Metazoa</taxon>
        <taxon>Chordata</taxon>
        <taxon>Craniata</taxon>
        <taxon>Vertebrata</taxon>
        <taxon>Euteleostomi</taxon>
        <taxon>Actinopterygii</taxon>
        <taxon>Neopterygii</taxon>
        <taxon>Teleostei</taxon>
        <taxon>Protacanthopterygii</taxon>
        <taxon>Esociformes</taxon>
        <taxon>Umbridae</taxon>
        <taxon>Dallia</taxon>
    </lineage>
</organism>
<gene>
    <name evidence="1" type="ORF">DPEC_G00173860</name>
</gene>
<comment type="caution">
    <text evidence="1">The sequence shown here is derived from an EMBL/GenBank/DDBJ whole genome shotgun (WGS) entry which is preliminary data.</text>
</comment>
<reference evidence="1" key="1">
    <citation type="submission" date="2021-05" db="EMBL/GenBank/DDBJ databases">
        <authorList>
            <person name="Pan Q."/>
            <person name="Jouanno E."/>
            <person name="Zahm M."/>
            <person name="Klopp C."/>
            <person name="Cabau C."/>
            <person name="Louis A."/>
            <person name="Berthelot C."/>
            <person name="Parey E."/>
            <person name="Roest Crollius H."/>
            <person name="Montfort J."/>
            <person name="Robinson-Rechavi M."/>
            <person name="Bouchez O."/>
            <person name="Lampietro C."/>
            <person name="Lopez Roques C."/>
            <person name="Donnadieu C."/>
            <person name="Postlethwait J."/>
            <person name="Bobe J."/>
            <person name="Dillon D."/>
            <person name="Chandos A."/>
            <person name="von Hippel F."/>
            <person name="Guiguen Y."/>
        </authorList>
    </citation>
    <scope>NUCLEOTIDE SEQUENCE</scope>
    <source>
        <strain evidence="1">YG-Jan2019</strain>
    </source>
</reference>
<evidence type="ECO:0000313" key="1">
    <source>
        <dbReference type="EMBL" id="KAJ8001867.1"/>
    </source>
</evidence>
<protein>
    <submittedName>
        <fullName evidence="1">Uncharacterized protein</fullName>
    </submittedName>
</protein>
<sequence length="516" mass="58877">MLLSALSPSLTKMSYGSDFSTASSYRKIFGETPRYSGSPSRMSNVSSRSGGGYRYQSQPRTPVSSFQQQRRSASGRSYAHMAMESLDFAQSTVVNNEFKIIRTNEKEQMMGLNDRFAVFIEKVRNLEQHNAVLETELVTLRQRQSEPSRLADLYLQEIRELRSQLEEVSAEKSQILVERDNVEDDLLKLRSRYEDEYRMRQEAEVTLKTFKKDVDDATMVRLDLEKKVESLLDEINFLRKVHEEEVAELMGMIQAAQVSVEMEVSKPDLTSALKEIRGQYESMASKNLQSAEEWYKTKFVDLNEQASRSQEAIRASREELNEFRRQLQSKTIEIESLRGTNESLERQLQEMEERHNQEIGQYQDNMAEMDNDLRTTKSEMARHLREYQDLLNVKMALDIEIAAYRKLLEGEETRISTGIAYPSPSFNMSSSGMRSSEARSYGMRSSEVRSSYVKSSDMTSEGDSLPLSGGGSYHQASRSKKDQGKDQEDGASKSAKVSADADQKVSGDTNPINQKN</sequence>
<dbReference type="Proteomes" id="UP001157502">
    <property type="component" value="Chromosome 14"/>
</dbReference>
<accession>A0ACC2GEA5</accession>
<dbReference type="EMBL" id="CM055741">
    <property type="protein sequence ID" value="KAJ8001867.1"/>
    <property type="molecule type" value="Genomic_DNA"/>
</dbReference>
<evidence type="ECO:0000313" key="2">
    <source>
        <dbReference type="Proteomes" id="UP001157502"/>
    </source>
</evidence>
<keyword evidence="2" id="KW-1185">Reference proteome</keyword>
<name>A0ACC2GEA5_DALPE</name>